<comment type="caution">
    <text evidence="1">The sequence shown here is derived from an EMBL/GenBank/DDBJ whole genome shotgun (WGS) entry which is preliminary data.</text>
</comment>
<dbReference type="EMBL" id="CAKLPZ010000001">
    <property type="protein sequence ID" value="CAH0998657.1"/>
    <property type="molecule type" value="Genomic_DNA"/>
</dbReference>
<evidence type="ECO:0000313" key="2">
    <source>
        <dbReference type="Proteomes" id="UP000837803"/>
    </source>
</evidence>
<dbReference type="RefSeq" id="WP_238748911.1">
    <property type="nucleotide sequence ID" value="NZ_CAKLPZ010000001.1"/>
</dbReference>
<protein>
    <submittedName>
        <fullName evidence="1">Uncharacterized protein</fullName>
    </submittedName>
</protein>
<organism evidence="1 2">
    <name type="scientific">Neolewinella maritima</name>
    <dbReference type="NCBI Taxonomy" id="1383882"/>
    <lineage>
        <taxon>Bacteria</taxon>
        <taxon>Pseudomonadati</taxon>
        <taxon>Bacteroidota</taxon>
        <taxon>Saprospiria</taxon>
        <taxon>Saprospirales</taxon>
        <taxon>Lewinellaceae</taxon>
        <taxon>Neolewinella</taxon>
    </lineage>
</organism>
<accession>A0ABM9AVJ9</accession>
<reference evidence="1" key="1">
    <citation type="submission" date="2021-12" db="EMBL/GenBank/DDBJ databases">
        <authorList>
            <person name="Rodrigo-Torres L."/>
            <person name="Arahal R. D."/>
            <person name="Lucena T."/>
        </authorList>
    </citation>
    <scope>NUCLEOTIDE SEQUENCE</scope>
    <source>
        <strain evidence="1">CECT 8419</strain>
    </source>
</reference>
<sequence>MVLDKPLNNGQLELMKMFSHELSEADLLKLRRMLAAFFADRASDAMDELWENKSWSDETMDAWLTDSASGKQT</sequence>
<keyword evidence="2" id="KW-1185">Reference proteome</keyword>
<name>A0ABM9AVJ9_9BACT</name>
<dbReference type="Proteomes" id="UP000837803">
    <property type="component" value="Unassembled WGS sequence"/>
</dbReference>
<proteinExistence type="predicted"/>
<gene>
    <name evidence="1" type="ORF">LEM8419_00002</name>
</gene>
<evidence type="ECO:0000313" key="1">
    <source>
        <dbReference type="EMBL" id="CAH0998657.1"/>
    </source>
</evidence>